<sequence length="439" mass="49496">MSVGNDRWGVISPFEAKNRPRLRRRSPSEVDQIRFISTSTNLPNYVALRSRMASKFGKIDQVTDLSIMEEAIKVKQFTIHRDRQNGLQVRQLPELPITFNQNEVFQTLPEGSKAHAVGFMTDSSTRDTAFSKLAEKAIADNMECRTDFKDCRERIKSLYGSISEERERRARLQEKSQRPSNEPSYYRGIAAVIDLGPDGNSHPSLSRTPTWKFQFEIPRDIQRRASDGLSANTSPLLSQDLPSPVSRKPMNEHENIAPHYTFEKTLDHVMTNCNEAVVGLNMRQSILKKALGSVFSRKGLAAQHFRQMHQGVYIICPYGDCDQVLKKPHEVDEYAKSSHPGLTGTGDSGAADGGEARMAITNEMDDVPIGNSTFLTGTPTLDQQVISARTRCAELEKDLSKEQETRHILRDSEQGHHLRKRTPCPCHSLIRSYSRNLSV</sequence>
<organism evidence="2 3">
    <name type="scientific">Fusarium equiseti</name>
    <name type="common">Fusarium scirpi</name>
    <dbReference type="NCBI Taxonomy" id="61235"/>
    <lineage>
        <taxon>Eukaryota</taxon>
        <taxon>Fungi</taxon>
        <taxon>Dikarya</taxon>
        <taxon>Ascomycota</taxon>
        <taxon>Pezizomycotina</taxon>
        <taxon>Sordariomycetes</taxon>
        <taxon>Hypocreomycetidae</taxon>
        <taxon>Hypocreales</taxon>
        <taxon>Nectriaceae</taxon>
        <taxon>Fusarium</taxon>
        <taxon>Fusarium incarnatum-equiseti species complex</taxon>
    </lineage>
</organism>
<evidence type="ECO:0000313" key="2">
    <source>
        <dbReference type="EMBL" id="CAG7555930.1"/>
    </source>
</evidence>
<name>A0A8J2IF63_FUSEQ</name>
<feature type="coiled-coil region" evidence="1">
    <location>
        <begin position="385"/>
        <end position="412"/>
    </location>
</feature>
<evidence type="ECO:0000313" key="3">
    <source>
        <dbReference type="Proteomes" id="UP000693738"/>
    </source>
</evidence>
<comment type="caution">
    <text evidence="2">The sequence shown here is derived from an EMBL/GenBank/DDBJ whole genome shotgun (WGS) entry which is preliminary data.</text>
</comment>
<gene>
    <name evidence="2" type="ORF">FEQUK3_LOCUS1671</name>
</gene>
<evidence type="ECO:0000256" key="1">
    <source>
        <dbReference type="SAM" id="Coils"/>
    </source>
</evidence>
<accession>A0A8J2IF63</accession>
<proteinExistence type="predicted"/>
<keyword evidence="1" id="KW-0175">Coiled coil</keyword>
<dbReference type="AlphaFoldDB" id="A0A8J2IF63"/>
<protein>
    <submittedName>
        <fullName evidence="2">Uncharacterized protein</fullName>
    </submittedName>
</protein>
<dbReference type="EMBL" id="CAJSTJ010000077">
    <property type="protein sequence ID" value="CAG7555930.1"/>
    <property type="molecule type" value="Genomic_DNA"/>
</dbReference>
<reference evidence="2" key="1">
    <citation type="submission" date="2021-05" db="EMBL/GenBank/DDBJ databases">
        <authorList>
            <person name="Khan N."/>
        </authorList>
    </citation>
    <scope>NUCLEOTIDE SEQUENCE</scope>
</reference>
<dbReference type="Proteomes" id="UP000693738">
    <property type="component" value="Unassembled WGS sequence"/>
</dbReference>